<evidence type="ECO:0000313" key="1">
    <source>
        <dbReference type="EMBL" id="JAD48125.1"/>
    </source>
</evidence>
<dbReference type="EMBL" id="GBRH01249770">
    <property type="protein sequence ID" value="JAD48125.1"/>
    <property type="molecule type" value="Transcribed_RNA"/>
</dbReference>
<proteinExistence type="predicted"/>
<name>A0A0A9AGU1_ARUDO</name>
<organism evidence="1">
    <name type="scientific">Arundo donax</name>
    <name type="common">Giant reed</name>
    <name type="synonym">Donax arundinaceus</name>
    <dbReference type="NCBI Taxonomy" id="35708"/>
    <lineage>
        <taxon>Eukaryota</taxon>
        <taxon>Viridiplantae</taxon>
        <taxon>Streptophyta</taxon>
        <taxon>Embryophyta</taxon>
        <taxon>Tracheophyta</taxon>
        <taxon>Spermatophyta</taxon>
        <taxon>Magnoliopsida</taxon>
        <taxon>Liliopsida</taxon>
        <taxon>Poales</taxon>
        <taxon>Poaceae</taxon>
        <taxon>PACMAD clade</taxon>
        <taxon>Arundinoideae</taxon>
        <taxon>Arundineae</taxon>
        <taxon>Arundo</taxon>
    </lineage>
</organism>
<reference evidence="1" key="2">
    <citation type="journal article" date="2015" name="Data Brief">
        <title>Shoot transcriptome of the giant reed, Arundo donax.</title>
        <authorList>
            <person name="Barrero R.A."/>
            <person name="Guerrero F.D."/>
            <person name="Moolhuijzen P."/>
            <person name="Goolsby J.A."/>
            <person name="Tidwell J."/>
            <person name="Bellgard S.E."/>
            <person name="Bellgard M.I."/>
        </authorList>
    </citation>
    <scope>NUCLEOTIDE SEQUENCE</scope>
    <source>
        <tissue evidence="1">Shoot tissue taken approximately 20 cm above the soil surface</tissue>
    </source>
</reference>
<dbReference type="AlphaFoldDB" id="A0A0A9AGU1"/>
<accession>A0A0A9AGU1</accession>
<protein>
    <submittedName>
        <fullName evidence="1">Uncharacterized protein</fullName>
    </submittedName>
</protein>
<sequence length="16" mass="1828">MPWLRSLLHLAGESAF</sequence>
<reference evidence="1" key="1">
    <citation type="submission" date="2014-09" db="EMBL/GenBank/DDBJ databases">
        <authorList>
            <person name="Magalhaes I.L.F."/>
            <person name="Oliveira U."/>
            <person name="Santos F.R."/>
            <person name="Vidigal T.H.D.A."/>
            <person name="Brescovit A.D."/>
            <person name="Santos A.J."/>
        </authorList>
    </citation>
    <scope>NUCLEOTIDE SEQUENCE</scope>
    <source>
        <tissue evidence="1">Shoot tissue taken approximately 20 cm above the soil surface</tissue>
    </source>
</reference>